<protein>
    <submittedName>
        <fullName evidence="1">Uncharacterized protein</fullName>
    </submittedName>
</protein>
<gene>
    <name evidence="1" type="ORF">H8K26_06730</name>
</gene>
<dbReference type="RefSeq" id="WP_190478292.1">
    <property type="nucleotide sequence ID" value="NZ_JACOFT010000002.1"/>
</dbReference>
<keyword evidence="2" id="KW-1185">Reference proteome</keyword>
<reference evidence="1 2" key="1">
    <citation type="submission" date="2020-08" db="EMBL/GenBank/DDBJ databases">
        <title>Novel species isolated from subtropical streams in China.</title>
        <authorList>
            <person name="Lu H."/>
        </authorList>
    </citation>
    <scope>NUCLEOTIDE SEQUENCE [LARGE SCALE GENOMIC DNA]</scope>
    <source>
        <strain evidence="1 2">CCTCC AB 2015119</strain>
    </source>
</reference>
<sequence length="147" mass="16016">MSVPEKQNASGQGGKYFTKLAGGVKLKSNIFRCGVQHISKLRQELEANNLGLKSASGEAQITTLLEVLKYLGDRGINTKEGEGCGYFRIATRIQELKEMGHCILSKREGIIGADGLIHNGIARYVLLRESDIKSPQGELDLGGVYDH</sequence>
<proteinExistence type="predicted"/>
<comment type="caution">
    <text evidence="1">The sequence shown here is derived from an EMBL/GenBank/DDBJ whole genome shotgun (WGS) entry which is preliminary data.</text>
</comment>
<evidence type="ECO:0000313" key="1">
    <source>
        <dbReference type="EMBL" id="MBC3811134.1"/>
    </source>
</evidence>
<name>A0ABR6XE01_9BURK</name>
<dbReference type="Proteomes" id="UP000637632">
    <property type="component" value="Unassembled WGS sequence"/>
</dbReference>
<evidence type="ECO:0000313" key="2">
    <source>
        <dbReference type="Proteomes" id="UP000637632"/>
    </source>
</evidence>
<accession>A0ABR6XE01</accession>
<dbReference type="EMBL" id="JACOFT010000002">
    <property type="protein sequence ID" value="MBC3811134.1"/>
    <property type="molecule type" value="Genomic_DNA"/>
</dbReference>
<organism evidence="1 2">
    <name type="scientific">Undibacterium aquatile</name>
    <dbReference type="NCBI Taxonomy" id="1537398"/>
    <lineage>
        <taxon>Bacteria</taxon>
        <taxon>Pseudomonadati</taxon>
        <taxon>Pseudomonadota</taxon>
        <taxon>Betaproteobacteria</taxon>
        <taxon>Burkholderiales</taxon>
        <taxon>Oxalobacteraceae</taxon>
        <taxon>Undibacterium</taxon>
    </lineage>
</organism>